<organism evidence="1 2">
    <name type="scientific">Cuscuta epithymum</name>
    <dbReference type="NCBI Taxonomy" id="186058"/>
    <lineage>
        <taxon>Eukaryota</taxon>
        <taxon>Viridiplantae</taxon>
        <taxon>Streptophyta</taxon>
        <taxon>Embryophyta</taxon>
        <taxon>Tracheophyta</taxon>
        <taxon>Spermatophyta</taxon>
        <taxon>Magnoliopsida</taxon>
        <taxon>eudicotyledons</taxon>
        <taxon>Gunneridae</taxon>
        <taxon>Pentapetalae</taxon>
        <taxon>asterids</taxon>
        <taxon>lamiids</taxon>
        <taxon>Solanales</taxon>
        <taxon>Convolvulaceae</taxon>
        <taxon>Cuscuteae</taxon>
        <taxon>Cuscuta</taxon>
        <taxon>Cuscuta subgen. Cuscuta</taxon>
    </lineage>
</organism>
<evidence type="ECO:0008006" key="3">
    <source>
        <dbReference type="Google" id="ProtNLM"/>
    </source>
</evidence>
<dbReference type="Proteomes" id="UP001152523">
    <property type="component" value="Unassembled WGS sequence"/>
</dbReference>
<name>A0AAV0C7Z4_9ASTE</name>
<evidence type="ECO:0000313" key="1">
    <source>
        <dbReference type="EMBL" id="CAH9069109.1"/>
    </source>
</evidence>
<proteinExistence type="predicted"/>
<accession>A0AAV0C7Z4</accession>
<evidence type="ECO:0000313" key="2">
    <source>
        <dbReference type="Proteomes" id="UP001152523"/>
    </source>
</evidence>
<dbReference type="EMBL" id="CAMAPF010000015">
    <property type="protein sequence ID" value="CAH9069109.1"/>
    <property type="molecule type" value="Genomic_DNA"/>
</dbReference>
<reference evidence="1" key="1">
    <citation type="submission" date="2022-07" db="EMBL/GenBank/DDBJ databases">
        <authorList>
            <person name="Macas J."/>
            <person name="Novak P."/>
            <person name="Neumann P."/>
        </authorList>
    </citation>
    <scope>NUCLEOTIDE SEQUENCE</scope>
</reference>
<comment type="caution">
    <text evidence="1">The sequence shown here is derived from an EMBL/GenBank/DDBJ whole genome shotgun (WGS) entry which is preliminary data.</text>
</comment>
<keyword evidence="2" id="KW-1185">Reference proteome</keyword>
<gene>
    <name evidence="1" type="ORF">CEPIT_LOCUS2987</name>
</gene>
<sequence>MRQLIHHICGRNAVLRLTKNMRLQNMTNPSYSYDLKFFSDWIANIGDSVASESNDGHIRITTPEDLLICTDGDPIAVIVESIFPEYVESAGDMSCLRDRAILAPTLAVVEAVND</sequence>
<protein>
    <recommendedName>
        <fullName evidence="3">DNA helicase</fullName>
    </recommendedName>
</protein>
<dbReference type="AlphaFoldDB" id="A0AAV0C7Z4"/>